<dbReference type="Proteomes" id="UP001327560">
    <property type="component" value="Chromosome 5"/>
</dbReference>
<dbReference type="EMBL" id="CP136894">
    <property type="protein sequence ID" value="WOL06463.1"/>
    <property type="molecule type" value="Genomic_DNA"/>
</dbReference>
<feature type="region of interest" description="Disordered" evidence="1">
    <location>
        <begin position="162"/>
        <end position="191"/>
    </location>
</feature>
<name>A0AAQ3QEN2_9LILI</name>
<evidence type="ECO:0000313" key="3">
    <source>
        <dbReference type="Proteomes" id="UP001327560"/>
    </source>
</evidence>
<accession>A0AAQ3QEN2</accession>
<sequence>MPAQQAVTPLDDAEPSDSVARESDGDASLSYCFSFRDNAVRGGSSSRNSPTRYRTVSSPADSSFEFFCASGDMCFAEDVFLGGKLRPALVPQPLPPWRVPSDRRRADFLVEKHQRPRKVASVAGAKVDVRPAAAAVVKLQPKWYLFVLGPMRVPAATEMGDIRSRLRKRRTPPPAGRAVGPSSGGKSGPWRLLRSMSCNGMESAAVEPRHAVQLTAHVAV</sequence>
<evidence type="ECO:0000313" key="2">
    <source>
        <dbReference type="EMBL" id="WOL06463.1"/>
    </source>
</evidence>
<keyword evidence="3" id="KW-1185">Reference proteome</keyword>
<dbReference type="AlphaFoldDB" id="A0AAQ3QEN2"/>
<evidence type="ECO:0000256" key="1">
    <source>
        <dbReference type="SAM" id="MobiDB-lite"/>
    </source>
</evidence>
<reference evidence="2 3" key="1">
    <citation type="submission" date="2023-10" db="EMBL/GenBank/DDBJ databases">
        <title>Chromosome-scale genome assembly provides insights into flower coloration mechanisms of Canna indica.</title>
        <authorList>
            <person name="Li C."/>
        </authorList>
    </citation>
    <scope>NUCLEOTIDE SEQUENCE [LARGE SCALE GENOMIC DNA]</scope>
    <source>
        <tissue evidence="2">Flower</tissue>
    </source>
</reference>
<dbReference type="PANTHER" id="PTHR34130:SF5">
    <property type="entry name" value="OS08G0243800 PROTEIN"/>
    <property type="match status" value="1"/>
</dbReference>
<gene>
    <name evidence="2" type="ORF">Cni_G15197</name>
</gene>
<protein>
    <submittedName>
        <fullName evidence="2">Uncharacterized protein</fullName>
    </submittedName>
</protein>
<dbReference type="PANTHER" id="PTHR34130">
    <property type="entry name" value="OS08G0243800 PROTEIN"/>
    <property type="match status" value="1"/>
</dbReference>
<organism evidence="2 3">
    <name type="scientific">Canna indica</name>
    <name type="common">Indian-shot</name>
    <dbReference type="NCBI Taxonomy" id="4628"/>
    <lineage>
        <taxon>Eukaryota</taxon>
        <taxon>Viridiplantae</taxon>
        <taxon>Streptophyta</taxon>
        <taxon>Embryophyta</taxon>
        <taxon>Tracheophyta</taxon>
        <taxon>Spermatophyta</taxon>
        <taxon>Magnoliopsida</taxon>
        <taxon>Liliopsida</taxon>
        <taxon>Zingiberales</taxon>
        <taxon>Cannaceae</taxon>
        <taxon>Canna</taxon>
    </lineage>
</organism>
<proteinExistence type="predicted"/>
<feature type="region of interest" description="Disordered" evidence="1">
    <location>
        <begin position="1"/>
        <end position="26"/>
    </location>
</feature>